<proteinExistence type="predicted"/>
<dbReference type="KEGG" id="ncl:C5F47_05250"/>
<gene>
    <name evidence="2" type="ORF">C5F47_05250</name>
</gene>
<feature type="domain" description="Zinc-ribbon" evidence="1">
    <location>
        <begin position="3"/>
        <end position="23"/>
    </location>
</feature>
<dbReference type="AlphaFoldDB" id="A0A7D5QXL5"/>
<evidence type="ECO:0000313" key="2">
    <source>
        <dbReference type="EMBL" id="QLH02996.1"/>
    </source>
</evidence>
<keyword evidence="3" id="KW-1185">Reference proteome</keyword>
<dbReference type="GeneID" id="56059422"/>
<dbReference type="Proteomes" id="UP000509771">
    <property type="component" value="Chromosome"/>
</dbReference>
<reference evidence="2 3" key="1">
    <citation type="submission" date="2018-02" db="EMBL/GenBank/DDBJ databases">
        <title>Complete genome of Nitrosopumilus cobalaminigenes HCA1.</title>
        <authorList>
            <person name="Qin W."/>
            <person name="Zheng Y."/>
            <person name="Stahl D.A."/>
        </authorList>
    </citation>
    <scope>NUCLEOTIDE SEQUENCE [LARGE SCALE GENOMIC DNA]</scope>
    <source>
        <strain evidence="2 3">HCA1</strain>
    </source>
</reference>
<dbReference type="EMBL" id="CP026993">
    <property type="protein sequence ID" value="QLH02996.1"/>
    <property type="molecule type" value="Genomic_DNA"/>
</dbReference>
<evidence type="ECO:0000259" key="1">
    <source>
        <dbReference type="Pfam" id="PF13240"/>
    </source>
</evidence>
<dbReference type="Pfam" id="PF13240">
    <property type="entry name" value="Zn_Ribbon_1"/>
    <property type="match status" value="1"/>
</dbReference>
<evidence type="ECO:0000313" key="3">
    <source>
        <dbReference type="Proteomes" id="UP000509771"/>
    </source>
</evidence>
<sequence>MTFCSYCGHELEAYSNYCSECGKQDKSKKEILHDFNIGQQSVEKMFEKGNRCEKCRHLITGKFCKNCGCKNS</sequence>
<accession>A0A7D5QXL5</accession>
<name>A0A7D5QXL5_9ARCH</name>
<protein>
    <recommendedName>
        <fullName evidence="1">Zinc-ribbon domain-containing protein</fullName>
    </recommendedName>
</protein>
<organism evidence="2 3">
    <name type="scientific">Nitrosopumilus cobalaminigenes</name>
    <dbReference type="NCBI Taxonomy" id="1470066"/>
    <lineage>
        <taxon>Archaea</taxon>
        <taxon>Nitrososphaerota</taxon>
        <taxon>Nitrososphaeria</taxon>
        <taxon>Nitrosopumilales</taxon>
        <taxon>Nitrosopumilaceae</taxon>
        <taxon>Nitrosopumilus</taxon>
    </lineage>
</organism>
<dbReference type="RefSeq" id="WP_179360092.1">
    <property type="nucleotide sequence ID" value="NZ_CP026993.1"/>
</dbReference>
<dbReference type="InterPro" id="IPR026870">
    <property type="entry name" value="Zinc_ribbon_dom"/>
</dbReference>